<dbReference type="Gene3D" id="3.40.50.300">
    <property type="entry name" value="P-loop containing nucleotide triphosphate hydrolases"/>
    <property type="match status" value="1"/>
</dbReference>
<evidence type="ECO:0000256" key="1">
    <source>
        <dbReference type="ARBA" id="ARBA00012552"/>
    </source>
</evidence>
<dbReference type="Proteomes" id="UP000507245">
    <property type="component" value="Unassembled WGS sequence"/>
</dbReference>
<dbReference type="EMBL" id="CAEKKB010000007">
    <property type="protein sequence ID" value="CAB4318681.1"/>
    <property type="molecule type" value="Genomic_DNA"/>
</dbReference>
<dbReference type="OrthoDB" id="10253254at2759"/>
<dbReference type="EC" id="3.6.4.13" evidence="1"/>
<reference evidence="5" key="1">
    <citation type="journal article" date="2020" name="Genome Biol.">
        <title>Gamete binning: chromosome-level and haplotype-resolved genome assembly enabled by high-throughput single-cell sequencing of gamete genomes.</title>
        <authorList>
            <person name="Campoy J.A."/>
            <person name="Sun H."/>
            <person name="Goel M."/>
            <person name="Jiao W.-B."/>
            <person name="Folz-Donahue K."/>
            <person name="Wang N."/>
            <person name="Rubio M."/>
            <person name="Liu C."/>
            <person name="Kukat C."/>
            <person name="Ruiz D."/>
            <person name="Huettel B."/>
            <person name="Schneeberger K."/>
        </authorList>
    </citation>
    <scope>NUCLEOTIDE SEQUENCE [LARGE SCALE GENOMIC DNA]</scope>
    <source>
        <strain evidence="5">cv. Rojo Pasion</strain>
    </source>
</reference>
<dbReference type="PANTHER" id="PTHR18934:SF83">
    <property type="entry name" value="PRE-MRNA-SPLICING FACTOR ATP-DEPENDENT RNA HELICASE DHX16"/>
    <property type="match status" value="1"/>
</dbReference>
<accession>A0A6J5XZT4</accession>
<evidence type="ECO:0000256" key="3">
    <source>
        <dbReference type="SAM" id="MobiDB-lite"/>
    </source>
</evidence>
<name>A0A6J5XZT4_PRUAR</name>
<dbReference type="GO" id="GO:0071013">
    <property type="term" value="C:catalytic step 2 spliceosome"/>
    <property type="evidence" value="ECO:0007669"/>
    <property type="project" value="TreeGrafter"/>
</dbReference>
<evidence type="ECO:0000256" key="2">
    <source>
        <dbReference type="ARBA" id="ARBA00047984"/>
    </source>
</evidence>
<evidence type="ECO:0000313" key="5">
    <source>
        <dbReference type="Proteomes" id="UP000507245"/>
    </source>
</evidence>
<dbReference type="SUPFAM" id="SSF52540">
    <property type="entry name" value="P-loop containing nucleoside triphosphate hydrolases"/>
    <property type="match status" value="1"/>
</dbReference>
<keyword evidence="5" id="KW-1185">Reference proteome</keyword>
<feature type="region of interest" description="Disordered" evidence="3">
    <location>
        <begin position="117"/>
        <end position="159"/>
    </location>
</feature>
<protein>
    <recommendedName>
        <fullName evidence="1">RNA helicase</fullName>
        <ecNumber evidence="1">3.6.4.13</ecNumber>
    </recommendedName>
</protein>
<dbReference type="PANTHER" id="PTHR18934">
    <property type="entry name" value="ATP-DEPENDENT RNA HELICASE"/>
    <property type="match status" value="1"/>
</dbReference>
<dbReference type="AlphaFoldDB" id="A0A6J5XZT4"/>
<comment type="catalytic activity">
    <reaction evidence="2">
        <text>ATP + H2O = ADP + phosphate + H(+)</text>
        <dbReference type="Rhea" id="RHEA:13065"/>
        <dbReference type="ChEBI" id="CHEBI:15377"/>
        <dbReference type="ChEBI" id="CHEBI:15378"/>
        <dbReference type="ChEBI" id="CHEBI:30616"/>
        <dbReference type="ChEBI" id="CHEBI:43474"/>
        <dbReference type="ChEBI" id="CHEBI:456216"/>
        <dbReference type="EC" id="3.6.4.13"/>
    </reaction>
</comment>
<organism evidence="4 5">
    <name type="scientific">Prunus armeniaca</name>
    <name type="common">Apricot</name>
    <name type="synonym">Armeniaca vulgaris</name>
    <dbReference type="NCBI Taxonomy" id="36596"/>
    <lineage>
        <taxon>Eukaryota</taxon>
        <taxon>Viridiplantae</taxon>
        <taxon>Streptophyta</taxon>
        <taxon>Embryophyta</taxon>
        <taxon>Tracheophyta</taxon>
        <taxon>Spermatophyta</taxon>
        <taxon>Magnoliopsida</taxon>
        <taxon>eudicotyledons</taxon>
        <taxon>Gunneridae</taxon>
        <taxon>Pentapetalae</taxon>
        <taxon>rosids</taxon>
        <taxon>fabids</taxon>
        <taxon>Rosales</taxon>
        <taxon>Rosaceae</taxon>
        <taxon>Amygdaloideae</taxon>
        <taxon>Amygdaleae</taxon>
        <taxon>Prunus</taxon>
    </lineage>
</organism>
<dbReference type="InterPro" id="IPR027417">
    <property type="entry name" value="P-loop_NTPase"/>
</dbReference>
<proteinExistence type="predicted"/>
<sequence>METHSNLKTWISDNLMALLGYSNIVVVQFIIRLTNVATSPAGVVDKLLDFGFSSSSEIGAFSKEIFTRVHREASEREIASLVRKLQRTYDHLDADTDDYYESMKSYSKKRWYRKRVSSEEDEDEEMEEERRVKRRTWSDECQDSSDSEEERLRDQREREELERNIRERERDAAAATRKLTKERLKQREAEEAFFRTNADVEALRKVSRQKQILELVKKQSDLDEAEFSVALQRYKELSACDKTNSFSEQKSWEDQQIGRATLIFGSKDKKRSISQDEYEFVFGDQIEFIKASEMESTDEFDDVRQDEINLAEAAGERKTLPVYSYRDELLQAVEKHQVLVIVGETGSGKTTQIPNIYMRLDTQSGARLGACSHGELLLFSRNGRQAWT</sequence>
<dbReference type="GO" id="GO:0003723">
    <property type="term" value="F:RNA binding"/>
    <property type="evidence" value="ECO:0007669"/>
    <property type="project" value="TreeGrafter"/>
</dbReference>
<feature type="compositionally biased region" description="Acidic residues" evidence="3">
    <location>
        <begin position="140"/>
        <end position="149"/>
    </location>
</feature>
<evidence type="ECO:0000313" key="4">
    <source>
        <dbReference type="EMBL" id="CAB4318681.1"/>
    </source>
</evidence>
<dbReference type="GO" id="GO:0003724">
    <property type="term" value="F:RNA helicase activity"/>
    <property type="evidence" value="ECO:0007669"/>
    <property type="project" value="UniProtKB-EC"/>
</dbReference>
<feature type="compositionally biased region" description="Basic and acidic residues" evidence="3">
    <location>
        <begin position="150"/>
        <end position="159"/>
    </location>
</feature>
<gene>
    <name evidence="4" type="ORF">ORAREDHAP_LOCUS45791</name>
</gene>